<evidence type="ECO:0000256" key="1">
    <source>
        <dbReference type="ARBA" id="ARBA00023780"/>
    </source>
</evidence>
<dbReference type="PANTHER" id="PTHR33941:SF11">
    <property type="entry name" value="BACTERIAL MICROCOMPARTMENT SHELL PROTEIN PDUJ"/>
    <property type="match status" value="1"/>
</dbReference>
<dbReference type="PANTHER" id="PTHR33941">
    <property type="entry name" value="PROPANEDIOL UTILIZATION PROTEIN PDUA"/>
    <property type="match status" value="1"/>
</dbReference>
<accession>A0ABS6E8X4</accession>
<dbReference type="SMART" id="SM00877">
    <property type="entry name" value="BMC"/>
    <property type="match status" value="1"/>
</dbReference>
<evidence type="ECO:0000313" key="4">
    <source>
        <dbReference type="Proteomes" id="UP000749471"/>
    </source>
</evidence>
<dbReference type="EMBL" id="JAHLPM010000010">
    <property type="protein sequence ID" value="MBU5438880.1"/>
    <property type="molecule type" value="Genomic_DNA"/>
</dbReference>
<dbReference type="PROSITE" id="PS01139">
    <property type="entry name" value="BMC_1"/>
    <property type="match status" value="1"/>
</dbReference>
<proteinExistence type="inferred from homology"/>
<sequence>MIETVGLVTAIEAADAMAKAANVLLIGYENVGSGLITVLVRGDVGAVKAAVDAGIAAAQKIGQIVSTQVIARPHTDIDNILTQYNV</sequence>
<feature type="domain" description="BMC" evidence="2">
    <location>
        <begin position="1"/>
        <end position="82"/>
    </location>
</feature>
<dbReference type="InterPro" id="IPR020808">
    <property type="entry name" value="Bact_microcomp_CS"/>
</dbReference>
<evidence type="ECO:0000259" key="2">
    <source>
        <dbReference type="PROSITE" id="PS51930"/>
    </source>
</evidence>
<dbReference type="Proteomes" id="UP000749471">
    <property type="component" value="Unassembled WGS sequence"/>
</dbReference>
<dbReference type="InterPro" id="IPR044872">
    <property type="entry name" value="CcmK/CsoS1_BMC"/>
</dbReference>
<gene>
    <name evidence="3" type="ORF">KQI42_12705</name>
</gene>
<dbReference type="Pfam" id="PF00936">
    <property type="entry name" value="BMC"/>
    <property type="match status" value="1"/>
</dbReference>
<organism evidence="3 4">
    <name type="scientific">Tissierella simiarum</name>
    <dbReference type="NCBI Taxonomy" id="2841534"/>
    <lineage>
        <taxon>Bacteria</taxon>
        <taxon>Bacillati</taxon>
        <taxon>Bacillota</taxon>
        <taxon>Tissierellia</taxon>
        <taxon>Tissierellales</taxon>
        <taxon>Tissierellaceae</taxon>
        <taxon>Tissierella</taxon>
    </lineage>
</organism>
<dbReference type="InterPro" id="IPR050575">
    <property type="entry name" value="BMC_shell"/>
</dbReference>
<dbReference type="RefSeq" id="WP_216520412.1">
    <property type="nucleotide sequence ID" value="NZ_JAHLPM010000010.1"/>
</dbReference>
<dbReference type="PROSITE" id="PS51930">
    <property type="entry name" value="BMC_2"/>
    <property type="match status" value="1"/>
</dbReference>
<dbReference type="InterPro" id="IPR000249">
    <property type="entry name" value="BMC_dom"/>
</dbReference>
<protein>
    <submittedName>
        <fullName evidence="3">BMC domain-containing protein</fullName>
    </submittedName>
</protein>
<comment type="caution">
    <text evidence="3">The sequence shown here is derived from an EMBL/GenBank/DDBJ whole genome shotgun (WGS) entry which is preliminary data.</text>
</comment>
<comment type="similarity">
    <text evidence="1">Belongs to the bacterial microcompartments protein family. CsoS1 subfamily.</text>
</comment>
<evidence type="ECO:0000313" key="3">
    <source>
        <dbReference type="EMBL" id="MBU5438880.1"/>
    </source>
</evidence>
<name>A0ABS6E8X4_9FIRM</name>
<reference evidence="3 4" key="1">
    <citation type="submission" date="2021-06" db="EMBL/GenBank/DDBJ databases">
        <authorList>
            <person name="Sun Q."/>
            <person name="Li D."/>
        </authorList>
    </citation>
    <scope>NUCLEOTIDE SEQUENCE [LARGE SCALE GENOMIC DNA]</scope>
    <source>
        <strain evidence="3 4">MSJ-40</strain>
    </source>
</reference>
<keyword evidence="4" id="KW-1185">Reference proteome</keyword>